<protein>
    <submittedName>
        <fullName evidence="1">Uncharacterized protein</fullName>
    </submittedName>
</protein>
<accession>A0A2N9LFK1</accession>
<sequence>MNCSQLLERRTNTNWERPVQALRDSGEDRVALQNESGRWNAIKFASVAQTFAPWVAPSFKPSSN</sequence>
<name>A0A2N9LFK1_9BACT</name>
<dbReference type="Proteomes" id="UP000239735">
    <property type="component" value="Unassembled WGS sequence"/>
</dbReference>
<dbReference type="EMBL" id="OKRB01000090">
    <property type="protein sequence ID" value="SPE22041.1"/>
    <property type="molecule type" value="Genomic_DNA"/>
</dbReference>
<dbReference type="AlphaFoldDB" id="A0A2N9LFK1"/>
<evidence type="ECO:0000313" key="1">
    <source>
        <dbReference type="EMBL" id="SPE22041.1"/>
    </source>
</evidence>
<gene>
    <name evidence="1" type="ORF">SBA5_330083</name>
</gene>
<organism evidence="1 2">
    <name type="scientific">Candidatus Sulfuritelmatomonas gaucii</name>
    <dbReference type="NCBI Taxonomy" id="2043161"/>
    <lineage>
        <taxon>Bacteria</taxon>
        <taxon>Pseudomonadati</taxon>
        <taxon>Acidobacteriota</taxon>
        <taxon>Terriglobia</taxon>
        <taxon>Terriglobales</taxon>
        <taxon>Acidobacteriaceae</taxon>
        <taxon>Candidatus Sulfuritelmatomonas</taxon>
    </lineage>
</organism>
<proteinExistence type="predicted"/>
<evidence type="ECO:0000313" key="2">
    <source>
        <dbReference type="Proteomes" id="UP000239735"/>
    </source>
</evidence>
<reference evidence="2" key="1">
    <citation type="submission" date="2018-02" db="EMBL/GenBank/DDBJ databases">
        <authorList>
            <person name="Hausmann B."/>
        </authorList>
    </citation>
    <scope>NUCLEOTIDE SEQUENCE [LARGE SCALE GENOMIC DNA]</scope>
    <source>
        <strain evidence="2">Peat soil MAG SbA5</strain>
    </source>
</reference>